<name>A0A9W9EFG7_9EURO</name>
<protein>
    <recommendedName>
        <fullName evidence="7">Major facilitator superfamily (MFS) profile domain-containing protein</fullName>
    </recommendedName>
</protein>
<keyword evidence="9" id="KW-1185">Reference proteome</keyword>
<keyword evidence="3 6" id="KW-1133">Transmembrane helix</keyword>
<evidence type="ECO:0000256" key="3">
    <source>
        <dbReference type="ARBA" id="ARBA00022989"/>
    </source>
</evidence>
<feature type="compositionally biased region" description="Basic and acidic residues" evidence="5">
    <location>
        <begin position="97"/>
        <end position="116"/>
    </location>
</feature>
<dbReference type="PANTHER" id="PTHR42718">
    <property type="entry name" value="MAJOR FACILITATOR SUPERFAMILY MULTIDRUG TRANSPORTER MFSC"/>
    <property type="match status" value="1"/>
</dbReference>
<evidence type="ECO:0000313" key="9">
    <source>
        <dbReference type="Proteomes" id="UP001149165"/>
    </source>
</evidence>
<feature type="transmembrane region" description="Helical" evidence="6">
    <location>
        <begin position="450"/>
        <end position="471"/>
    </location>
</feature>
<dbReference type="AlphaFoldDB" id="A0A9W9EFG7"/>
<feature type="region of interest" description="Disordered" evidence="5">
    <location>
        <begin position="26"/>
        <end position="138"/>
    </location>
</feature>
<sequence>MAPTSMDATGGDIKNDVYTAYEDLGSTAANSRAHSTLSLSTTEDSTRRNSEDDDASYRQSQDVTDLYTVPTTRTRGNSHMGEALENLSRTMSSMPEQHSEHQDLRNVQSRRSEKSTRYSIKHMPGLAEEGGSPTLAKQQGVPPELGSLTAEMIFVLVCSAGLMFFAFLLGDITVNQEKLKTALGISNSQLPWLLGAYTLPLSLSVVISGSLSDLTPPRMIMVGAFAWLTVWNIVGVFTISSSRVILFYIVRAMQGLAIGVLVSASMSILGRIYKPGLRKNKVFSAMSATSPFGFWLGGIQGGAFQNCLYWIFGSNAIISGLCLVAAFMVIPPLKPMADIVGTEAPTIRDFDFIGASFAVLGCVCLLFGLTQGSVVNWSPYTYALVIVGILLLIAFFFVERWVARPLIPTRLWETKGFTPLMIAYFLGYGAFSGCWQFFAVQFMLRVQQNSPLTVALYLLPNAIVGVLATWVVSKTLHIVPGHYIYFTAMLAFALGPAFFLPQTSGTTYWALSFPGIALVTFGPDLSFAAASIYITSNVRRSYQGSAGSLLVTMQNLSSAVMTAVGDAIGNKVDVTDGNIGVDGLRAIWWFALAAEVVAALITLIWVRIPKEDEKEEHVI</sequence>
<feature type="transmembrane region" description="Helical" evidence="6">
    <location>
        <begin position="309"/>
        <end position="330"/>
    </location>
</feature>
<evidence type="ECO:0000256" key="2">
    <source>
        <dbReference type="ARBA" id="ARBA00022692"/>
    </source>
</evidence>
<evidence type="ECO:0000313" key="8">
    <source>
        <dbReference type="EMBL" id="KAJ5080847.1"/>
    </source>
</evidence>
<evidence type="ECO:0000256" key="6">
    <source>
        <dbReference type="SAM" id="Phobius"/>
    </source>
</evidence>
<dbReference type="GO" id="GO:0016020">
    <property type="term" value="C:membrane"/>
    <property type="evidence" value="ECO:0007669"/>
    <property type="project" value="UniProtKB-SubCell"/>
</dbReference>
<feature type="transmembrane region" description="Helical" evidence="6">
    <location>
        <begin position="546"/>
        <end position="567"/>
    </location>
</feature>
<feature type="transmembrane region" description="Helical" evidence="6">
    <location>
        <begin position="350"/>
        <end position="368"/>
    </location>
</feature>
<feature type="transmembrane region" description="Helical" evidence="6">
    <location>
        <begin position="282"/>
        <end position="303"/>
    </location>
</feature>
<feature type="transmembrane region" description="Helical" evidence="6">
    <location>
        <begin position="245"/>
        <end position="270"/>
    </location>
</feature>
<dbReference type="InterPro" id="IPR036259">
    <property type="entry name" value="MFS_trans_sf"/>
</dbReference>
<feature type="transmembrane region" description="Helical" evidence="6">
    <location>
        <begin position="190"/>
        <end position="207"/>
    </location>
</feature>
<dbReference type="PROSITE" id="PS50850">
    <property type="entry name" value="MFS"/>
    <property type="match status" value="1"/>
</dbReference>
<comment type="caution">
    <text evidence="8">The sequence shown here is derived from an EMBL/GenBank/DDBJ whole genome shotgun (WGS) entry which is preliminary data.</text>
</comment>
<organism evidence="8 9">
    <name type="scientific">Penicillium angulare</name>
    <dbReference type="NCBI Taxonomy" id="116970"/>
    <lineage>
        <taxon>Eukaryota</taxon>
        <taxon>Fungi</taxon>
        <taxon>Dikarya</taxon>
        <taxon>Ascomycota</taxon>
        <taxon>Pezizomycotina</taxon>
        <taxon>Eurotiomycetes</taxon>
        <taxon>Eurotiomycetidae</taxon>
        <taxon>Eurotiales</taxon>
        <taxon>Aspergillaceae</taxon>
        <taxon>Penicillium</taxon>
    </lineage>
</organism>
<dbReference type="Pfam" id="PF07690">
    <property type="entry name" value="MFS_1"/>
    <property type="match status" value="1"/>
</dbReference>
<dbReference type="SUPFAM" id="SSF103473">
    <property type="entry name" value="MFS general substrate transporter"/>
    <property type="match status" value="1"/>
</dbReference>
<dbReference type="GO" id="GO:0022857">
    <property type="term" value="F:transmembrane transporter activity"/>
    <property type="evidence" value="ECO:0007669"/>
    <property type="project" value="InterPro"/>
</dbReference>
<evidence type="ECO:0000259" key="7">
    <source>
        <dbReference type="PROSITE" id="PS50850"/>
    </source>
</evidence>
<dbReference type="PANTHER" id="PTHR42718:SF41">
    <property type="entry name" value="MFS TRANSPORTER OF UNKOWN SPECIFICITY (AFU_ORTHOLOGUE AFUA_5G09940)-RELATED"/>
    <property type="match status" value="1"/>
</dbReference>
<feature type="transmembrane region" description="Helical" evidence="6">
    <location>
        <begin position="380"/>
        <end position="398"/>
    </location>
</feature>
<feature type="transmembrane region" description="Helical" evidence="6">
    <location>
        <begin position="419"/>
        <end position="438"/>
    </location>
</feature>
<dbReference type="InterPro" id="IPR020846">
    <property type="entry name" value="MFS_dom"/>
</dbReference>
<gene>
    <name evidence="8" type="ORF">N7456_013557</name>
</gene>
<feature type="compositionally biased region" description="Polar residues" evidence="5">
    <location>
        <begin position="57"/>
        <end position="77"/>
    </location>
</feature>
<keyword evidence="2 6" id="KW-0812">Transmembrane</keyword>
<dbReference type="Gene3D" id="1.20.1250.20">
    <property type="entry name" value="MFS general substrate transporter like domains"/>
    <property type="match status" value="2"/>
</dbReference>
<feature type="transmembrane region" description="Helical" evidence="6">
    <location>
        <begin position="219"/>
        <end position="239"/>
    </location>
</feature>
<reference evidence="8" key="2">
    <citation type="journal article" date="2023" name="IMA Fungus">
        <title>Comparative genomic study of the Penicillium genus elucidates a diverse pangenome and 15 lateral gene transfer events.</title>
        <authorList>
            <person name="Petersen C."/>
            <person name="Sorensen T."/>
            <person name="Nielsen M.R."/>
            <person name="Sondergaard T.E."/>
            <person name="Sorensen J.L."/>
            <person name="Fitzpatrick D.A."/>
            <person name="Frisvad J.C."/>
            <person name="Nielsen K.L."/>
        </authorList>
    </citation>
    <scope>NUCLEOTIDE SEQUENCE</scope>
    <source>
        <strain evidence="8">IBT 30069</strain>
    </source>
</reference>
<dbReference type="OrthoDB" id="2130629at2759"/>
<comment type="subcellular location">
    <subcellularLocation>
        <location evidence="1">Membrane</location>
        <topology evidence="1">Multi-pass membrane protein</topology>
    </subcellularLocation>
</comment>
<keyword evidence="4 6" id="KW-0472">Membrane</keyword>
<evidence type="ECO:0000256" key="1">
    <source>
        <dbReference type="ARBA" id="ARBA00004141"/>
    </source>
</evidence>
<feature type="transmembrane region" description="Helical" evidence="6">
    <location>
        <begin position="508"/>
        <end position="534"/>
    </location>
</feature>
<evidence type="ECO:0000256" key="5">
    <source>
        <dbReference type="SAM" id="MobiDB-lite"/>
    </source>
</evidence>
<feature type="transmembrane region" description="Helical" evidence="6">
    <location>
        <begin position="483"/>
        <end position="502"/>
    </location>
</feature>
<feature type="compositionally biased region" description="Polar residues" evidence="5">
    <location>
        <begin position="87"/>
        <end position="96"/>
    </location>
</feature>
<accession>A0A9W9EFG7</accession>
<dbReference type="Proteomes" id="UP001149165">
    <property type="component" value="Unassembled WGS sequence"/>
</dbReference>
<dbReference type="InterPro" id="IPR011701">
    <property type="entry name" value="MFS"/>
</dbReference>
<feature type="domain" description="Major facilitator superfamily (MFS) profile" evidence="7">
    <location>
        <begin position="154"/>
        <end position="610"/>
    </location>
</feature>
<proteinExistence type="predicted"/>
<dbReference type="EMBL" id="JAPQKH010000012">
    <property type="protein sequence ID" value="KAJ5080847.1"/>
    <property type="molecule type" value="Genomic_DNA"/>
</dbReference>
<reference evidence="8" key="1">
    <citation type="submission" date="2022-11" db="EMBL/GenBank/DDBJ databases">
        <authorList>
            <person name="Petersen C."/>
        </authorList>
    </citation>
    <scope>NUCLEOTIDE SEQUENCE</scope>
    <source>
        <strain evidence="8">IBT 30069</strain>
    </source>
</reference>
<feature type="transmembrane region" description="Helical" evidence="6">
    <location>
        <begin position="152"/>
        <end position="170"/>
    </location>
</feature>
<evidence type="ECO:0000256" key="4">
    <source>
        <dbReference type="ARBA" id="ARBA00023136"/>
    </source>
</evidence>
<feature type="transmembrane region" description="Helical" evidence="6">
    <location>
        <begin position="587"/>
        <end position="606"/>
    </location>
</feature>